<reference evidence="7 8" key="1">
    <citation type="submission" date="2019-03" db="EMBL/GenBank/DDBJ databases">
        <title>Genomic Encyclopedia of Type Strains, Phase IV (KMG-IV): sequencing the most valuable type-strain genomes for metagenomic binning, comparative biology and taxonomic classification.</title>
        <authorList>
            <person name="Goeker M."/>
        </authorList>
    </citation>
    <scope>NUCLEOTIDE SEQUENCE [LARGE SCALE GENOMIC DNA]</scope>
    <source>
        <strain evidence="7 8">DSM 103792</strain>
    </source>
</reference>
<evidence type="ECO:0000256" key="1">
    <source>
        <dbReference type="ARBA" id="ARBA00001933"/>
    </source>
</evidence>
<evidence type="ECO:0000256" key="5">
    <source>
        <dbReference type="ARBA" id="ARBA00022898"/>
    </source>
</evidence>
<proteinExistence type="inferred from homology"/>
<dbReference type="InterPro" id="IPR004632">
    <property type="entry name" value="4NH2But_aminotransferase_bac"/>
</dbReference>
<dbReference type="AlphaFoldDB" id="A0A4R6UVI9"/>
<dbReference type="Proteomes" id="UP000295375">
    <property type="component" value="Unassembled WGS sequence"/>
</dbReference>
<evidence type="ECO:0000256" key="6">
    <source>
        <dbReference type="RuleBase" id="RU003560"/>
    </source>
</evidence>
<comment type="cofactor">
    <cofactor evidence="1">
        <name>pyridoxal 5'-phosphate</name>
        <dbReference type="ChEBI" id="CHEBI:597326"/>
    </cofactor>
</comment>
<dbReference type="PIRSF" id="PIRSF000521">
    <property type="entry name" value="Transaminase_4ab_Lys_Orn"/>
    <property type="match status" value="1"/>
</dbReference>
<evidence type="ECO:0000256" key="4">
    <source>
        <dbReference type="ARBA" id="ARBA00022679"/>
    </source>
</evidence>
<dbReference type="InterPro" id="IPR015422">
    <property type="entry name" value="PyrdxlP-dep_Trfase_small"/>
</dbReference>
<dbReference type="RefSeq" id="WP_133588528.1">
    <property type="nucleotide sequence ID" value="NZ_CP037953.1"/>
</dbReference>
<gene>
    <name evidence="7" type="ORF">EV696_103226</name>
</gene>
<dbReference type="InterPro" id="IPR050103">
    <property type="entry name" value="Class-III_PLP-dep_AT"/>
</dbReference>
<organism evidence="7 8">
    <name type="scientific">Permianibacter aggregans</name>
    <dbReference type="NCBI Taxonomy" id="1510150"/>
    <lineage>
        <taxon>Bacteria</taxon>
        <taxon>Pseudomonadati</taxon>
        <taxon>Pseudomonadota</taxon>
        <taxon>Gammaproteobacteria</taxon>
        <taxon>Pseudomonadales</taxon>
        <taxon>Pseudomonadaceae</taxon>
        <taxon>Permianibacter</taxon>
    </lineage>
</organism>
<dbReference type="PROSITE" id="PS00600">
    <property type="entry name" value="AA_TRANSFER_CLASS_3"/>
    <property type="match status" value="1"/>
</dbReference>
<dbReference type="InterPro" id="IPR015421">
    <property type="entry name" value="PyrdxlP-dep_Trfase_major"/>
</dbReference>
<dbReference type="InterPro" id="IPR005814">
    <property type="entry name" value="Aminotrans_3"/>
</dbReference>
<dbReference type="SUPFAM" id="SSF53383">
    <property type="entry name" value="PLP-dependent transferases"/>
    <property type="match status" value="1"/>
</dbReference>
<dbReference type="PANTHER" id="PTHR11986">
    <property type="entry name" value="AMINOTRANSFERASE CLASS III"/>
    <property type="match status" value="1"/>
</dbReference>
<keyword evidence="4 7" id="KW-0808">Transferase</keyword>
<name>A0A4R6UVI9_9GAMM</name>
<comment type="similarity">
    <text evidence="2 6">Belongs to the class-III pyridoxal-phosphate-dependent aminotransferase family.</text>
</comment>
<dbReference type="GO" id="GO:0042802">
    <property type="term" value="F:identical protein binding"/>
    <property type="evidence" value="ECO:0007669"/>
    <property type="project" value="TreeGrafter"/>
</dbReference>
<dbReference type="GO" id="GO:0030170">
    <property type="term" value="F:pyridoxal phosphate binding"/>
    <property type="evidence" value="ECO:0007669"/>
    <property type="project" value="InterPro"/>
</dbReference>
<dbReference type="Gene3D" id="3.90.1150.10">
    <property type="entry name" value="Aspartate Aminotransferase, domain 1"/>
    <property type="match status" value="1"/>
</dbReference>
<dbReference type="Gene3D" id="3.40.640.10">
    <property type="entry name" value="Type I PLP-dependent aspartate aminotransferase-like (Major domain)"/>
    <property type="match status" value="1"/>
</dbReference>
<keyword evidence="3 7" id="KW-0032">Aminotransferase</keyword>
<dbReference type="EMBL" id="SNYM01000003">
    <property type="protein sequence ID" value="TDQ49853.1"/>
    <property type="molecule type" value="Genomic_DNA"/>
</dbReference>
<dbReference type="InterPro" id="IPR015424">
    <property type="entry name" value="PyrdxlP-dep_Trfase"/>
</dbReference>
<dbReference type="PANTHER" id="PTHR11986:SF58">
    <property type="entry name" value="LEUCINE_METHIONINE RACEMASE"/>
    <property type="match status" value="1"/>
</dbReference>
<dbReference type="Pfam" id="PF00202">
    <property type="entry name" value="Aminotran_3"/>
    <property type="match status" value="1"/>
</dbReference>
<dbReference type="NCBIfam" id="TIGR00700">
    <property type="entry name" value="GABAtrnsam"/>
    <property type="match status" value="1"/>
</dbReference>
<dbReference type="InterPro" id="IPR049704">
    <property type="entry name" value="Aminotrans_3_PPA_site"/>
</dbReference>
<dbReference type="GO" id="GO:0034386">
    <property type="term" value="F:4-aminobutyrate:2-oxoglutarate transaminase activity"/>
    <property type="evidence" value="ECO:0007669"/>
    <property type="project" value="InterPro"/>
</dbReference>
<evidence type="ECO:0000313" key="7">
    <source>
        <dbReference type="EMBL" id="TDQ49853.1"/>
    </source>
</evidence>
<evidence type="ECO:0000256" key="2">
    <source>
        <dbReference type="ARBA" id="ARBA00008954"/>
    </source>
</evidence>
<dbReference type="GO" id="GO:0009448">
    <property type="term" value="P:gamma-aminobutyric acid metabolic process"/>
    <property type="evidence" value="ECO:0007669"/>
    <property type="project" value="InterPro"/>
</dbReference>
<keyword evidence="5 6" id="KW-0663">Pyridoxal phosphate</keyword>
<evidence type="ECO:0000313" key="8">
    <source>
        <dbReference type="Proteomes" id="UP000295375"/>
    </source>
</evidence>
<sequence>MNNHELQKRREAAVARGVGHATQRYAVKAENAEIWDADGNCLIDFAGGIGVLNTGHRHPKIMAAVEKQQQAFIHSCFQVMPYEPYIALAEKLNALAPIKGECKSVFLTTGAEAVENAVKIARAHTGRPGVIAFSGGFHGRTMMGMALTGKVVPYKLGFGPFPADVYHARFPHPYHGVSVEQALSDLEHLFKTEIDPRRLAAFILEPVQGEGGFTVTPPEFMRKLREIADAHGALIIADEVQSGFARTGKFFAMEHYDVQADLITVAKSIGGGFPLSGVIGKAEIMDAPLPGGLGGTYGGNPVACAAALAVIDVIENESLLKRSQELGERFRNAMKDLQQHARLGVGEIRGLGGMVAFEVIKPGSSNTPDPDRTRSLVLAAAEKGLLLLSCGVYANTIRVLVPLTISDDLFTTALSRLQRALEQVADKN</sequence>
<comment type="caution">
    <text evidence="7">The sequence shown here is derived from an EMBL/GenBank/DDBJ whole genome shotgun (WGS) entry which is preliminary data.</text>
</comment>
<evidence type="ECO:0000256" key="3">
    <source>
        <dbReference type="ARBA" id="ARBA00022576"/>
    </source>
</evidence>
<dbReference type="OrthoDB" id="9801052at2"/>
<dbReference type="FunFam" id="3.40.640.10:FF:000013">
    <property type="entry name" value="4-aminobutyrate aminotransferase"/>
    <property type="match status" value="1"/>
</dbReference>
<accession>A0A4R6UVI9</accession>
<protein>
    <submittedName>
        <fullName evidence="7">4-aminobutyrate aminotransferase</fullName>
    </submittedName>
</protein>
<keyword evidence="8" id="KW-1185">Reference proteome</keyword>
<dbReference type="CDD" id="cd00610">
    <property type="entry name" value="OAT_like"/>
    <property type="match status" value="1"/>
</dbReference>